<dbReference type="Proteomes" id="UP000515563">
    <property type="component" value="Chromosome"/>
</dbReference>
<evidence type="ECO:0000256" key="1">
    <source>
        <dbReference type="ARBA" id="ARBA00005568"/>
    </source>
</evidence>
<proteinExistence type="inferred from homology"/>
<dbReference type="EMBL" id="CP043661">
    <property type="protein sequence ID" value="QNE21339.1"/>
    <property type="molecule type" value="Genomic_DNA"/>
</dbReference>
<dbReference type="KEGG" id="kqi:F1D05_29750"/>
<sequence length="280" mass="29310">MFAPNPLLTKIETGVVPLGIQCFTGNHTLIEVMGRTGFDFVMLDTEHSGTNPRAIEDAVRAADGVGLVPIVRIPEAHDETAIRRSLEAGAQGLIVPMVKSAADVDTVLHAALFPPAGKRGICPAVRAGGYSFSTFPEYAAWNNANTMIIPLIEHPDGVANIEEICAHEAVRMITFGAGDLAYAMGEGTAMLASPKVQDAYRTVLAVAKEHGVAVMGGPVLEPTTEACAKAIEDGVTVFCLGLDVMAFRSWCEDTVAALDKAVAGSALTRPPAPASGFPGR</sequence>
<dbReference type="PANTHER" id="PTHR30502">
    <property type="entry name" value="2-KETO-3-DEOXY-L-RHAMNONATE ALDOLASE"/>
    <property type="match status" value="1"/>
</dbReference>
<dbReference type="Pfam" id="PF03328">
    <property type="entry name" value="HpcH_HpaI"/>
    <property type="match status" value="1"/>
</dbReference>
<reference evidence="6" key="1">
    <citation type="submission" date="2019-09" db="EMBL/GenBank/DDBJ databases">
        <title>Antimicrobial potential of Antarctic Bacteria.</title>
        <authorList>
            <person name="Benaud N."/>
            <person name="Edwards R.J."/>
            <person name="Ferrari B.C."/>
        </authorList>
    </citation>
    <scope>NUCLEOTIDE SEQUENCE [LARGE SCALE GENOMIC DNA]</scope>
    <source>
        <strain evidence="6">SPB151</strain>
    </source>
</reference>
<organism evidence="5 6">
    <name type="scientific">Kribbella qitaiheensis</name>
    <dbReference type="NCBI Taxonomy" id="1544730"/>
    <lineage>
        <taxon>Bacteria</taxon>
        <taxon>Bacillati</taxon>
        <taxon>Actinomycetota</taxon>
        <taxon>Actinomycetes</taxon>
        <taxon>Propionibacteriales</taxon>
        <taxon>Kribbellaceae</taxon>
        <taxon>Kribbella</taxon>
    </lineage>
</organism>
<gene>
    <name evidence="5" type="ORF">F1D05_29750</name>
</gene>
<evidence type="ECO:0000256" key="3">
    <source>
        <dbReference type="ARBA" id="ARBA00023239"/>
    </source>
</evidence>
<evidence type="ECO:0000313" key="5">
    <source>
        <dbReference type="EMBL" id="QNE21339.1"/>
    </source>
</evidence>
<dbReference type="InterPro" id="IPR005000">
    <property type="entry name" value="Aldolase/citrate-lyase_domain"/>
</dbReference>
<dbReference type="PANTHER" id="PTHR30502:SF0">
    <property type="entry name" value="PHOSPHOENOLPYRUVATE CARBOXYLASE FAMILY PROTEIN"/>
    <property type="match status" value="1"/>
</dbReference>
<dbReference type="InterPro" id="IPR015813">
    <property type="entry name" value="Pyrv/PenolPyrv_kinase-like_dom"/>
</dbReference>
<keyword evidence="3" id="KW-0456">Lyase</keyword>
<comment type="similarity">
    <text evidence="1">Belongs to the HpcH/HpaI aldolase family.</text>
</comment>
<keyword evidence="6" id="KW-1185">Reference proteome</keyword>
<keyword evidence="2" id="KW-0479">Metal-binding</keyword>
<dbReference type="GO" id="GO:0016832">
    <property type="term" value="F:aldehyde-lyase activity"/>
    <property type="evidence" value="ECO:0007669"/>
    <property type="project" value="TreeGrafter"/>
</dbReference>
<dbReference type="Gene3D" id="3.20.20.60">
    <property type="entry name" value="Phosphoenolpyruvate-binding domains"/>
    <property type="match status" value="1"/>
</dbReference>
<evidence type="ECO:0000313" key="6">
    <source>
        <dbReference type="Proteomes" id="UP000515563"/>
    </source>
</evidence>
<evidence type="ECO:0000259" key="4">
    <source>
        <dbReference type="Pfam" id="PF03328"/>
    </source>
</evidence>
<dbReference type="InterPro" id="IPR040442">
    <property type="entry name" value="Pyrv_kinase-like_dom_sf"/>
</dbReference>
<feature type="domain" description="HpcH/HpaI aldolase/citrate lyase" evidence="4">
    <location>
        <begin position="26"/>
        <end position="248"/>
    </location>
</feature>
<reference evidence="5 6" key="2">
    <citation type="journal article" date="2020" name="Microbiol. Resour. Announc.">
        <title>Antarctic desert soil bacteria exhibit high novel natural product potential, evaluated through long-read genome sequencing and comparative genomics.</title>
        <authorList>
            <person name="Benaud N."/>
            <person name="Edwards R.J."/>
            <person name="Amos T.G."/>
            <person name="D'Agostino P.M."/>
            <person name="Gutierrez-Chavez C."/>
            <person name="Montgomery K."/>
            <person name="Nicetic I."/>
            <person name="Ferrari B.C."/>
        </authorList>
    </citation>
    <scope>NUCLEOTIDE SEQUENCE [LARGE SCALE GENOMIC DNA]</scope>
    <source>
        <strain evidence="5 6">SPB151</strain>
    </source>
</reference>
<dbReference type="GO" id="GO:0046872">
    <property type="term" value="F:metal ion binding"/>
    <property type="evidence" value="ECO:0007669"/>
    <property type="project" value="UniProtKB-KW"/>
</dbReference>
<protein>
    <recommendedName>
        <fullName evidence="4">HpcH/HpaI aldolase/citrate lyase domain-containing protein</fullName>
    </recommendedName>
</protein>
<accession>A0A7G6X524</accession>
<dbReference type="SUPFAM" id="SSF51621">
    <property type="entry name" value="Phosphoenolpyruvate/pyruvate domain"/>
    <property type="match status" value="1"/>
</dbReference>
<dbReference type="RefSeq" id="WP_185443739.1">
    <property type="nucleotide sequence ID" value="NZ_CP043661.1"/>
</dbReference>
<dbReference type="InterPro" id="IPR050251">
    <property type="entry name" value="HpcH-HpaI_aldolase"/>
</dbReference>
<name>A0A7G6X524_9ACTN</name>
<evidence type="ECO:0000256" key="2">
    <source>
        <dbReference type="ARBA" id="ARBA00022723"/>
    </source>
</evidence>
<dbReference type="AlphaFoldDB" id="A0A7G6X524"/>
<dbReference type="GO" id="GO:0005737">
    <property type="term" value="C:cytoplasm"/>
    <property type="evidence" value="ECO:0007669"/>
    <property type="project" value="TreeGrafter"/>
</dbReference>